<dbReference type="Proteomes" id="UP001240236">
    <property type="component" value="Unassembled WGS sequence"/>
</dbReference>
<keyword evidence="2" id="KW-0547">Nucleotide-binding</keyword>
<organism evidence="2 3">
    <name type="scientific">Catenuloplanes indicus</name>
    <dbReference type="NCBI Taxonomy" id="137267"/>
    <lineage>
        <taxon>Bacteria</taxon>
        <taxon>Bacillati</taxon>
        <taxon>Actinomycetota</taxon>
        <taxon>Actinomycetes</taxon>
        <taxon>Micromonosporales</taxon>
        <taxon>Micromonosporaceae</taxon>
        <taxon>Catenuloplanes</taxon>
    </lineage>
</organism>
<keyword evidence="3" id="KW-1185">Reference proteome</keyword>
<keyword evidence="2" id="KW-0067">ATP-binding</keyword>
<evidence type="ECO:0000313" key="2">
    <source>
        <dbReference type="EMBL" id="MDQ0365074.1"/>
    </source>
</evidence>
<keyword evidence="2" id="KW-0378">Hydrolase</keyword>
<evidence type="ECO:0000256" key="1">
    <source>
        <dbReference type="SAM" id="MobiDB-lite"/>
    </source>
</evidence>
<dbReference type="GO" id="GO:0004386">
    <property type="term" value="F:helicase activity"/>
    <property type="evidence" value="ECO:0007669"/>
    <property type="project" value="UniProtKB-KW"/>
</dbReference>
<feature type="region of interest" description="Disordered" evidence="1">
    <location>
        <begin position="1"/>
        <end position="35"/>
    </location>
</feature>
<dbReference type="AlphaFoldDB" id="A0AAE4AWI3"/>
<comment type="caution">
    <text evidence="2">The sequence shown here is derived from an EMBL/GenBank/DDBJ whole genome shotgun (WGS) entry which is preliminary data.</text>
</comment>
<reference evidence="2 3" key="1">
    <citation type="submission" date="2023-07" db="EMBL/GenBank/DDBJ databases">
        <title>Sequencing the genomes of 1000 actinobacteria strains.</title>
        <authorList>
            <person name="Klenk H.-P."/>
        </authorList>
    </citation>
    <scope>NUCLEOTIDE SEQUENCE [LARGE SCALE GENOMIC DNA]</scope>
    <source>
        <strain evidence="2 3">DSM 44709</strain>
    </source>
</reference>
<sequence length="102" mass="11042">MTGTTRDATAADDLDQRHEPVLFTEPLRGDAIDDGYTGQEKITAVQGDDVLDRLKTSGFSSGCTILTQEPQGTEKVAAAYAMRHHLRSIARLQQATDPGDPQ</sequence>
<dbReference type="RefSeq" id="WP_307237238.1">
    <property type="nucleotide sequence ID" value="NZ_JAUSUZ010000001.1"/>
</dbReference>
<protein>
    <submittedName>
        <fullName evidence="2">DNA helicase TIP49 (TBP-interacting protein)</fullName>
    </submittedName>
</protein>
<gene>
    <name evidence="2" type="ORF">J2S42_001743</name>
</gene>
<name>A0AAE4AWI3_9ACTN</name>
<keyword evidence="2" id="KW-0347">Helicase</keyword>
<proteinExistence type="predicted"/>
<accession>A0AAE4AWI3</accession>
<dbReference type="EMBL" id="JAUSUZ010000001">
    <property type="protein sequence ID" value="MDQ0365074.1"/>
    <property type="molecule type" value="Genomic_DNA"/>
</dbReference>
<evidence type="ECO:0000313" key="3">
    <source>
        <dbReference type="Proteomes" id="UP001240236"/>
    </source>
</evidence>